<feature type="compositionally biased region" description="Polar residues" evidence="1">
    <location>
        <begin position="287"/>
        <end position="296"/>
    </location>
</feature>
<organism evidence="2 3">
    <name type="scientific">Helicocarpus griseus UAMH5409</name>
    <dbReference type="NCBI Taxonomy" id="1447875"/>
    <lineage>
        <taxon>Eukaryota</taxon>
        <taxon>Fungi</taxon>
        <taxon>Dikarya</taxon>
        <taxon>Ascomycota</taxon>
        <taxon>Pezizomycotina</taxon>
        <taxon>Eurotiomycetes</taxon>
        <taxon>Eurotiomycetidae</taxon>
        <taxon>Onygenales</taxon>
        <taxon>Ajellomycetaceae</taxon>
        <taxon>Helicocarpus</taxon>
    </lineage>
</organism>
<feature type="region of interest" description="Disordered" evidence="1">
    <location>
        <begin position="1"/>
        <end position="142"/>
    </location>
</feature>
<keyword evidence="3" id="KW-1185">Reference proteome</keyword>
<evidence type="ECO:0000313" key="2">
    <source>
        <dbReference type="EMBL" id="PGG95561.1"/>
    </source>
</evidence>
<evidence type="ECO:0000313" key="3">
    <source>
        <dbReference type="Proteomes" id="UP000223968"/>
    </source>
</evidence>
<dbReference type="AlphaFoldDB" id="A0A2B7WGA9"/>
<gene>
    <name evidence="2" type="ORF">AJ79_09980</name>
</gene>
<sequence>MPKKHHKPLTPKPTPTVHPSLTSSTGSASNKSAKAGEGRSVNDLIRHLRRTQLPKSDEAAAGPSWVAPRSVHPSIRNLLELPEPPPPRPRSGIRPVGERGDSRVRRTAGPAAPMSWLVPNDHTEDGEHAQDADGDAEGSSAREWNSRLDRLPGAIFPARGSLQHMVMKSMALNWDAHLLYDGAFLAELPTTTKQLLLSYIATYTDHASMEVGMQGLRPLFLDRIDDDIVETHTDVIRLDLGSALGQWMTFKQLTREIKGKDTRTSHTPKPEDSPPTSWEEEAAAADSPSTIPATPTQPVQQRFHNLKYLSLAHPTSREASWPALVTLLTHLSTITHLSLAYWPFPTLSPKSLATTTRDHIKQVSPFIYGGLNIYQPHRNWAEPARILRRLSKATYCLKWLDLEGCTAWLPALSWTGPDDEGNYSSTAGPEWNGAWRGVEWLGMAPGWFPDISDVEDSYAIYERDKVLAERASRGLRGQGGSARARCRYREMRRPIDARNEYRKTVQGTVEVRRQLREIRREAGGRWLEGSLGPVEEEELRIRVCGDFAK</sequence>
<feature type="compositionally biased region" description="Basic and acidic residues" evidence="1">
    <location>
        <begin position="258"/>
        <end position="272"/>
    </location>
</feature>
<accession>A0A2B7WGA9</accession>
<feature type="compositionally biased region" description="Basic and acidic residues" evidence="1">
    <location>
        <begin position="121"/>
        <end position="131"/>
    </location>
</feature>
<protein>
    <recommendedName>
        <fullName evidence="4">Tafazzin</fullName>
    </recommendedName>
</protein>
<name>A0A2B7WGA9_9EURO</name>
<dbReference type="EMBL" id="PDNB01000331">
    <property type="protein sequence ID" value="PGG95561.1"/>
    <property type="molecule type" value="Genomic_DNA"/>
</dbReference>
<feature type="region of interest" description="Disordered" evidence="1">
    <location>
        <begin position="258"/>
        <end position="296"/>
    </location>
</feature>
<feature type="compositionally biased region" description="Polar residues" evidence="1">
    <location>
        <begin position="20"/>
        <end position="32"/>
    </location>
</feature>
<dbReference type="OrthoDB" id="193467at2759"/>
<comment type="caution">
    <text evidence="2">The sequence shown here is derived from an EMBL/GenBank/DDBJ whole genome shotgun (WGS) entry which is preliminary data.</text>
</comment>
<dbReference type="Proteomes" id="UP000223968">
    <property type="component" value="Unassembled WGS sequence"/>
</dbReference>
<evidence type="ECO:0008006" key="4">
    <source>
        <dbReference type="Google" id="ProtNLM"/>
    </source>
</evidence>
<evidence type="ECO:0000256" key="1">
    <source>
        <dbReference type="SAM" id="MobiDB-lite"/>
    </source>
</evidence>
<reference evidence="2 3" key="1">
    <citation type="submission" date="2017-10" db="EMBL/GenBank/DDBJ databases">
        <title>Comparative genomics in systemic dimorphic fungi from Ajellomycetaceae.</title>
        <authorList>
            <person name="Munoz J.F."/>
            <person name="Mcewen J.G."/>
            <person name="Clay O.K."/>
            <person name="Cuomo C.A."/>
        </authorList>
    </citation>
    <scope>NUCLEOTIDE SEQUENCE [LARGE SCALE GENOMIC DNA]</scope>
    <source>
        <strain evidence="2 3">UAMH5409</strain>
    </source>
</reference>
<dbReference type="STRING" id="1447875.A0A2B7WGA9"/>
<proteinExistence type="predicted"/>